<evidence type="ECO:0000313" key="1">
    <source>
        <dbReference type="EMBL" id="KAL2490941.1"/>
    </source>
</evidence>
<comment type="caution">
    <text evidence="1">The sequence shown here is derived from an EMBL/GenBank/DDBJ whole genome shotgun (WGS) entry which is preliminary data.</text>
</comment>
<gene>
    <name evidence="1" type="ORF">Adt_26569</name>
</gene>
<sequence length="137" mass="15697">MSQEESIPTFYIVAQDLFPDSFDWMECINIGSCHDELDLAILEKLLSLSTTVAVSIHKYWISAWARKTEGTDLSELIKMAEMNTARSHVLNCELYKIFEMKVDEMRSKVVGAEDIDTLRSKNKAIRMQFAINEDARA</sequence>
<evidence type="ECO:0000313" key="2">
    <source>
        <dbReference type="Proteomes" id="UP001604336"/>
    </source>
</evidence>
<accession>A0ABD1RRA1</accession>
<reference evidence="2" key="1">
    <citation type="submission" date="2024-07" db="EMBL/GenBank/DDBJ databases">
        <title>Two chromosome-level genome assemblies of Korean endemic species Abeliophyllum distichum and Forsythia ovata (Oleaceae).</title>
        <authorList>
            <person name="Jang H."/>
        </authorList>
    </citation>
    <scope>NUCLEOTIDE SEQUENCE [LARGE SCALE GENOMIC DNA]</scope>
</reference>
<dbReference type="Proteomes" id="UP001604336">
    <property type="component" value="Unassembled WGS sequence"/>
</dbReference>
<organism evidence="1 2">
    <name type="scientific">Abeliophyllum distichum</name>
    <dbReference type="NCBI Taxonomy" id="126358"/>
    <lineage>
        <taxon>Eukaryota</taxon>
        <taxon>Viridiplantae</taxon>
        <taxon>Streptophyta</taxon>
        <taxon>Embryophyta</taxon>
        <taxon>Tracheophyta</taxon>
        <taxon>Spermatophyta</taxon>
        <taxon>Magnoliopsida</taxon>
        <taxon>eudicotyledons</taxon>
        <taxon>Gunneridae</taxon>
        <taxon>Pentapetalae</taxon>
        <taxon>asterids</taxon>
        <taxon>lamiids</taxon>
        <taxon>Lamiales</taxon>
        <taxon>Oleaceae</taxon>
        <taxon>Forsythieae</taxon>
        <taxon>Abeliophyllum</taxon>
    </lineage>
</organism>
<keyword evidence="2" id="KW-1185">Reference proteome</keyword>
<name>A0ABD1RRA1_9LAMI</name>
<protein>
    <submittedName>
        <fullName evidence="1">Uncharacterized protein</fullName>
    </submittedName>
</protein>
<dbReference type="EMBL" id="JBFOLK010000008">
    <property type="protein sequence ID" value="KAL2490941.1"/>
    <property type="molecule type" value="Genomic_DNA"/>
</dbReference>
<proteinExistence type="predicted"/>
<dbReference type="AlphaFoldDB" id="A0ABD1RRA1"/>